<evidence type="ECO:0000313" key="2">
    <source>
        <dbReference type="EMBL" id="MDC3984584.1"/>
    </source>
</evidence>
<organism evidence="2 3">
    <name type="scientific">Polyangium jinanense</name>
    <dbReference type="NCBI Taxonomy" id="2829994"/>
    <lineage>
        <taxon>Bacteria</taxon>
        <taxon>Pseudomonadati</taxon>
        <taxon>Myxococcota</taxon>
        <taxon>Polyangia</taxon>
        <taxon>Polyangiales</taxon>
        <taxon>Polyangiaceae</taxon>
        <taxon>Polyangium</taxon>
    </lineage>
</organism>
<feature type="compositionally biased region" description="Basic and acidic residues" evidence="1">
    <location>
        <begin position="241"/>
        <end position="251"/>
    </location>
</feature>
<accession>A0A9X3X6C1</accession>
<comment type="caution">
    <text evidence="2">The sequence shown here is derived from an EMBL/GenBank/DDBJ whole genome shotgun (WGS) entry which is preliminary data.</text>
</comment>
<dbReference type="Proteomes" id="UP001151081">
    <property type="component" value="Unassembled WGS sequence"/>
</dbReference>
<dbReference type="Pfam" id="PF13365">
    <property type="entry name" value="Trypsin_2"/>
    <property type="match status" value="1"/>
</dbReference>
<dbReference type="Gene3D" id="2.40.10.10">
    <property type="entry name" value="Trypsin-like serine proteases"/>
    <property type="match status" value="2"/>
</dbReference>
<dbReference type="AlphaFoldDB" id="A0A9X3X6C1"/>
<dbReference type="InterPro" id="IPR043504">
    <property type="entry name" value="Peptidase_S1_PA_chymotrypsin"/>
</dbReference>
<gene>
    <name evidence="2" type="ORF">KEG57_29015</name>
</gene>
<keyword evidence="3" id="KW-1185">Reference proteome</keyword>
<evidence type="ECO:0000256" key="1">
    <source>
        <dbReference type="SAM" id="MobiDB-lite"/>
    </source>
</evidence>
<reference evidence="2 3" key="1">
    <citation type="submission" date="2021-04" db="EMBL/GenBank/DDBJ databases">
        <title>Genome analysis of Polyangium sp.</title>
        <authorList>
            <person name="Li Y."/>
            <person name="Wang J."/>
        </authorList>
    </citation>
    <scope>NUCLEOTIDE SEQUENCE [LARGE SCALE GENOMIC DNA]</scope>
    <source>
        <strain evidence="2 3">SDU14</strain>
    </source>
</reference>
<evidence type="ECO:0000313" key="3">
    <source>
        <dbReference type="Proteomes" id="UP001151081"/>
    </source>
</evidence>
<feature type="region of interest" description="Disordered" evidence="1">
    <location>
        <begin position="240"/>
        <end position="261"/>
    </location>
</feature>
<protein>
    <submittedName>
        <fullName evidence="2">Trypsin-like peptidase domain-containing protein</fullName>
    </submittedName>
</protein>
<dbReference type="SUPFAM" id="SSF50494">
    <property type="entry name" value="Trypsin-like serine proteases"/>
    <property type="match status" value="1"/>
</dbReference>
<dbReference type="InterPro" id="IPR009003">
    <property type="entry name" value="Peptidase_S1_PA"/>
</dbReference>
<dbReference type="RefSeq" id="WP_272459043.1">
    <property type="nucleotide sequence ID" value="NZ_JAGTJJ010000021.1"/>
</dbReference>
<proteinExistence type="predicted"/>
<dbReference type="EMBL" id="JAGTJJ010000021">
    <property type="protein sequence ID" value="MDC3984584.1"/>
    <property type="molecule type" value="Genomic_DNA"/>
</dbReference>
<name>A0A9X3X6C1_9BACT</name>
<sequence length="261" mass="28373">MALPDMAKAACTLTNAHQVELGDVTMLSVGLHDWQNAVERVTPHVVKIATPQGWGSGFLLTRMGTTELVGIATAAHVIDHAHDWQEPIRIYHQYSGTSELLHHDQRAITIAEDQDAAAILFVNKSLRLPEKPLDLVPEGNWLRIGNEVGWLGYPGIAEDTMCFFSGRVSAFDGKKKTYLIDGVAINGVSGGPTFLVANDLVRIIGTVTAYQYNRTVGQALPGLSIVTDVSHLQQTISQLRSMEEAQRKESDPQPPGIEGAT</sequence>